<sequence length="303" mass="33424">MFPIDCVGRMETILRDGFTGLVSIMVKPYHLAAEFITSSTQQFDKVERNNHVVVELVRAMLHAAGLGKCFWSDDVLPTVLRVSSATRGVGNEVSTAVARRKPSGHKGSRRVDLSSISKTRMITLKGELLKQQQTKSAQDHSSQQTYQEEKRDSEESYNAHEIALINELQDPFQVVALPHVLGNAQPIDVCADGSLDKYKARLVAKEFTQQYGLDCNKIFSSIVCCDLIRIILVPAVEVERKHLSDKNVLSVRVGTGYKGCEGCVWPAAGVLGLVTRTDGSIVVLFIVDDVLIFSDLKSELTAF</sequence>
<dbReference type="EMBL" id="CCYD01003101">
    <property type="protein sequence ID" value="CEG50320.1"/>
    <property type="molecule type" value="Genomic_DNA"/>
</dbReference>
<evidence type="ECO:0000256" key="1">
    <source>
        <dbReference type="SAM" id="MobiDB-lite"/>
    </source>
</evidence>
<dbReference type="GeneID" id="36403094"/>
<protein>
    <submittedName>
        <fullName evidence="2">Retrotransposon ty1-copia subclass</fullName>
    </submittedName>
</protein>
<keyword evidence="3" id="KW-1185">Reference proteome</keyword>
<dbReference type="Proteomes" id="UP000054928">
    <property type="component" value="Unassembled WGS sequence"/>
</dbReference>
<name>A0A0P1B688_PLAHL</name>
<feature type="region of interest" description="Disordered" evidence="1">
    <location>
        <begin position="130"/>
        <end position="153"/>
    </location>
</feature>
<accession>A0A0P1B688</accession>
<proteinExistence type="predicted"/>
<dbReference type="AlphaFoldDB" id="A0A0P1B688"/>
<dbReference type="STRING" id="4781.A0A0P1B688"/>
<evidence type="ECO:0000313" key="2">
    <source>
        <dbReference type="EMBL" id="CEG50320.1"/>
    </source>
</evidence>
<feature type="compositionally biased region" description="Polar residues" evidence="1">
    <location>
        <begin position="130"/>
        <end position="146"/>
    </location>
</feature>
<reference evidence="3" key="1">
    <citation type="submission" date="2014-09" db="EMBL/GenBank/DDBJ databases">
        <authorList>
            <person name="Sharma Rahul"/>
            <person name="Thines Marco"/>
        </authorList>
    </citation>
    <scope>NUCLEOTIDE SEQUENCE [LARGE SCALE GENOMIC DNA]</scope>
</reference>
<dbReference type="RefSeq" id="XP_024586689.1">
    <property type="nucleotide sequence ID" value="XM_024721607.1"/>
</dbReference>
<organism evidence="2 3">
    <name type="scientific">Plasmopara halstedii</name>
    <name type="common">Downy mildew of sunflower</name>
    <dbReference type="NCBI Taxonomy" id="4781"/>
    <lineage>
        <taxon>Eukaryota</taxon>
        <taxon>Sar</taxon>
        <taxon>Stramenopiles</taxon>
        <taxon>Oomycota</taxon>
        <taxon>Peronosporomycetes</taxon>
        <taxon>Peronosporales</taxon>
        <taxon>Peronosporaceae</taxon>
        <taxon>Plasmopara</taxon>
    </lineage>
</organism>
<dbReference type="OrthoDB" id="411615at2759"/>
<evidence type="ECO:0000313" key="3">
    <source>
        <dbReference type="Proteomes" id="UP000054928"/>
    </source>
</evidence>